<protein>
    <submittedName>
        <fullName evidence="1">F4130eba-9efe-4896-a050-402be9594186</fullName>
    </submittedName>
</protein>
<name>A0A3S4BHP8_9PEZI</name>
<proteinExistence type="predicted"/>
<evidence type="ECO:0000313" key="2">
    <source>
        <dbReference type="Proteomes" id="UP000289323"/>
    </source>
</evidence>
<dbReference type="Proteomes" id="UP000289323">
    <property type="component" value="Unassembled WGS sequence"/>
</dbReference>
<gene>
    <name evidence="1" type="ORF">TT172_LOCUS2889</name>
</gene>
<organism evidence="1 2">
    <name type="scientific">Thermothielavioides terrestris</name>
    <dbReference type="NCBI Taxonomy" id="2587410"/>
    <lineage>
        <taxon>Eukaryota</taxon>
        <taxon>Fungi</taxon>
        <taxon>Dikarya</taxon>
        <taxon>Ascomycota</taxon>
        <taxon>Pezizomycotina</taxon>
        <taxon>Sordariomycetes</taxon>
        <taxon>Sordariomycetidae</taxon>
        <taxon>Sordariales</taxon>
        <taxon>Chaetomiaceae</taxon>
        <taxon>Thermothielavioides</taxon>
    </lineage>
</organism>
<accession>A0A3S4BHP8</accession>
<reference evidence="1 2" key="1">
    <citation type="submission" date="2018-04" db="EMBL/GenBank/DDBJ databases">
        <authorList>
            <person name="Huttner S."/>
            <person name="Dainat J."/>
        </authorList>
    </citation>
    <scope>NUCLEOTIDE SEQUENCE [LARGE SCALE GENOMIC DNA]</scope>
</reference>
<dbReference type="EMBL" id="OUUZ01000004">
    <property type="protein sequence ID" value="SPQ20470.1"/>
    <property type="molecule type" value="Genomic_DNA"/>
</dbReference>
<evidence type="ECO:0000313" key="1">
    <source>
        <dbReference type="EMBL" id="SPQ20470.1"/>
    </source>
</evidence>
<dbReference type="AlphaFoldDB" id="A0A3S4BHP8"/>
<sequence>MANNTALGGVLAELVSDDTYFGVEDAKERAYLRSCPSFF</sequence>